<accession>A0A8S2YD01</accession>
<evidence type="ECO:0000313" key="2">
    <source>
        <dbReference type="Proteomes" id="UP000681722"/>
    </source>
</evidence>
<name>A0A8S2YD01_9BILA</name>
<proteinExistence type="predicted"/>
<comment type="caution">
    <text evidence="1">The sequence shown here is derived from an EMBL/GenBank/DDBJ whole genome shotgun (WGS) entry which is preliminary data.</text>
</comment>
<evidence type="ECO:0000313" key="1">
    <source>
        <dbReference type="EMBL" id="CAF4554631.1"/>
    </source>
</evidence>
<feature type="non-terminal residue" evidence="1">
    <location>
        <position position="307"/>
    </location>
</feature>
<gene>
    <name evidence="1" type="ORF">SRO942_LOCUS47136</name>
</gene>
<organism evidence="1 2">
    <name type="scientific">Didymodactylos carnosus</name>
    <dbReference type="NCBI Taxonomy" id="1234261"/>
    <lineage>
        <taxon>Eukaryota</taxon>
        <taxon>Metazoa</taxon>
        <taxon>Spiralia</taxon>
        <taxon>Gnathifera</taxon>
        <taxon>Rotifera</taxon>
        <taxon>Eurotatoria</taxon>
        <taxon>Bdelloidea</taxon>
        <taxon>Philodinida</taxon>
        <taxon>Philodinidae</taxon>
        <taxon>Didymodactylos</taxon>
    </lineage>
</organism>
<reference evidence="1" key="1">
    <citation type="submission" date="2021-02" db="EMBL/GenBank/DDBJ databases">
        <authorList>
            <person name="Nowell W R."/>
        </authorList>
    </citation>
    <scope>NUCLEOTIDE SEQUENCE</scope>
</reference>
<dbReference type="Proteomes" id="UP000681722">
    <property type="component" value="Unassembled WGS sequence"/>
</dbReference>
<sequence>NVSSQLILPKFFDLEQHQHLTYLRLCIDDNDSTDDCYNLLCQKVFSIPTLKICYLLTYDNVPKLLLTSPAIKLEYLQIHLGYKSDLLMLLNYIPSIKHLSVSITEDITTTTDDSTAIVQLPYKSDVVPYLTKLYLSTSSIPFEWIESLLKCLTPHLEEFRFESGRCPVEYLDGCQWSNLIEYYMPKINKFELNLSMICAVNNIRPYDINDLRSYYRTEYFIKQNWHFSIEYDYQYDTWSKKTDHILKISSLNISSVSELNTSFYSRQRKLNATTISPLLLQNTHIRSLKISLYDYPEIGSLTAQVLA</sequence>
<feature type="non-terminal residue" evidence="1">
    <location>
        <position position="1"/>
    </location>
</feature>
<dbReference type="AlphaFoldDB" id="A0A8S2YD01"/>
<protein>
    <submittedName>
        <fullName evidence="1">Uncharacterized protein</fullName>
    </submittedName>
</protein>
<dbReference type="EMBL" id="CAJOBC010116625">
    <property type="protein sequence ID" value="CAF4554631.1"/>
    <property type="molecule type" value="Genomic_DNA"/>
</dbReference>